<dbReference type="Proteomes" id="UP001642405">
    <property type="component" value="Unassembled WGS sequence"/>
</dbReference>
<keyword evidence="1 4" id="KW-0812">Transmembrane</keyword>
<dbReference type="InterPro" id="IPR038814">
    <property type="entry name" value="AIM11"/>
</dbReference>
<accession>A0ABP0CQ79</accession>
<feature type="region of interest" description="Disordered" evidence="5">
    <location>
        <begin position="10"/>
        <end position="61"/>
    </location>
</feature>
<comment type="subcellular location">
    <subcellularLocation>
        <location evidence="4">Membrane</location>
        <topology evidence="4">Multi-pass membrane protein</topology>
    </subcellularLocation>
</comment>
<reference evidence="6 7" key="1">
    <citation type="submission" date="2024-01" db="EMBL/GenBank/DDBJ databases">
        <authorList>
            <person name="Allen C."/>
            <person name="Tagirdzhanova G."/>
        </authorList>
    </citation>
    <scope>NUCLEOTIDE SEQUENCE [LARGE SCALE GENOMIC DNA]</scope>
</reference>
<comment type="caution">
    <text evidence="6">The sequence shown here is derived from an EMBL/GenBank/DDBJ whole genome shotgun (WGS) entry which is preliminary data.</text>
</comment>
<evidence type="ECO:0000313" key="6">
    <source>
        <dbReference type="EMBL" id="CAK7233256.1"/>
    </source>
</evidence>
<organism evidence="6 7">
    <name type="scientific">Sporothrix curviconia</name>
    <dbReference type="NCBI Taxonomy" id="1260050"/>
    <lineage>
        <taxon>Eukaryota</taxon>
        <taxon>Fungi</taxon>
        <taxon>Dikarya</taxon>
        <taxon>Ascomycota</taxon>
        <taxon>Pezizomycotina</taxon>
        <taxon>Sordariomycetes</taxon>
        <taxon>Sordariomycetidae</taxon>
        <taxon>Ophiostomatales</taxon>
        <taxon>Ophiostomataceae</taxon>
        <taxon>Sporothrix</taxon>
    </lineage>
</organism>
<feature type="compositionally biased region" description="Polar residues" evidence="5">
    <location>
        <begin position="34"/>
        <end position="43"/>
    </location>
</feature>
<keyword evidence="7" id="KW-1185">Reference proteome</keyword>
<feature type="compositionally biased region" description="Low complexity" evidence="5">
    <location>
        <begin position="13"/>
        <end position="33"/>
    </location>
</feature>
<comment type="similarity">
    <text evidence="4">Belongs to the AIM11 family.</text>
</comment>
<name>A0ABP0CQ79_9PEZI</name>
<gene>
    <name evidence="4" type="primary">AIM11</name>
    <name evidence="6" type="ORF">SCUCBS95973_008533</name>
</gene>
<protein>
    <recommendedName>
        <fullName evidence="4">Altered inheritance of mitochondria protein 11</fullName>
    </recommendedName>
</protein>
<dbReference type="PANTHER" id="PTHR39136:SF1">
    <property type="entry name" value="ALTERED INHERITANCE OF MITOCHONDRIA PROTEIN 11"/>
    <property type="match status" value="1"/>
</dbReference>
<evidence type="ECO:0000313" key="7">
    <source>
        <dbReference type="Proteomes" id="UP001642405"/>
    </source>
</evidence>
<evidence type="ECO:0000256" key="4">
    <source>
        <dbReference type="RuleBase" id="RU367098"/>
    </source>
</evidence>
<keyword evidence="3 4" id="KW-0472">Membrane</keyword>
<proteinExistence type="inferred from homology"/>
<dbReference type="EMBL" id="CAWUHB010000072">
    <property type="protein sequence ID" value="CAK7233256.1"/>
    <property type="molecule type" value="Genomic_DNA"/>
</dbReference>
<evidence type="ECO:0000256" key="5">
    <source>
        <dbReference type="SAM" id="MobiDB-lite"/>
    </source>
</evidence>
<feature type="transmembrane region" description="Helical" evidence="4">
    <location>
        <begin position="147"/>
        <end position="170"/>
    </location>
</feature>
<sequence length="234" mass="24362">MPILASLFKQLLPPDATKPTTEAPAPATPGDGPSSLSQPQTSAPARAAPQNALEARLQPQQRDSSLFGARSMKQLGLFFVGAGFLALSTTLTRRAVVRRKLAAELKFYSPSGTGMTTLTGGSASAESAAASATKEEAPSGGFMAVEALNLATLNVVSFFMMMAGGFSWALDVSSMDDLRAYAHRYTREPGAGGGAKTDEEAEREVEEWVAKILKKSDGTLIGGSKKSGGESASK</sequence>
<evidence type="ECO:0000256" key="2">
    <source>
        <dbReference type="ARBA" id="ARBA00022989"/>
    </source>
</evidence>
<feature type="transmembrane region" description="Helical" evidence="4">
    <location>
        <begin position="75"/>
        <end position="96"/>
    </location>
</feature>
<evidence type="ECO:0000256" key="3">
    <source>
        <dbReference type="ARBA" id="ARBA00023136"/>
    </source>
</evidence>
<evidence type="ECO:0000256" key="1">
    <source>
        <dbReference type="ARBA" id="ARBA00022692"/>
    </source>
</evidence>
<keyword evidence="2 4" id="KW-1133">Transmembrane helix</keyword>
<dbReference type="PANTHER" id="PTHR39136">
    <property type="entry name" value="ALTERED INHERITANCE OF MITOCHONDRIA PROTEIN 11"/>
    <property type="match status" value="1"/>
</dbReference>